<comment type="caution">
    <text evidence="10">The sequence shown here is derived from an EMBL/GenBank/DDBJ whole genome shotgun (WGS) entry which is preliminary data.</text>
</comment>
<evidence type="ECO:0000256" key="6">
    <source>
        <dbReference type="ARBA" id="ARBA00022833"/>
    </source>
</evidence>
<evidence type="ECO:0000256" key="8">
    <source>
        <dbReference type="SAM" id="MobiDB-lite"/>
    </source>
</evidence>
<feature type="compositionally biased region" description="Acidic residues" evidence="8">
    <location>
        <begin position="985"/>
        <end position="996"/>
    </location>
</feature>
<feature type="compositionally biased region" description="Polar residues" evidence="8">
    <location>
        <begin position="664"/>
        <end position="680"/>
    </location>
</feature>
<dbReference type="Gene3D" id="6.10.140.2220">
    <property type="match status" value="1"/>
</dbReference>
<dbReference type="GO" id="GO:0008270">
    <property type="term" value="F:zinc ion binding"/>
    <property type="evidence" value="ECO:0007669"/>
    <property type="project" value="UniProtKB-KW"/>
</dbReference>
<keyword evidence="3" id="KW-0963">Cytoplasm</keyword>
<name>A0AAD5YM33_9APHY</name>
<dbReference type="PROSITE" id="PS50865">
    <property type="entry name" value="ZF_MYND_2"/>
    <property type="match status" value="1"/>
</dbReference>
<dbReference type="GO" id="GO:0005737">
    <property type="term" value="C:cytoplasm"/>
    <property type="evidence" value="ECO:0007669"/>
    <property type="project" value="UniProtKB-SubCell"/>
</dbReference>
<evidence type="ECO:0000256" key="3">
    <source>
        <dbReference type="ARBA" id="ARBA00022490"/>
    </source>
</evidence>
<dbReference type="InterPro" id="IPR051664">
    <property type="entry name" value="MYND-type_zinc_finger"/>
</dbReference>
<feature type="region of interest" description="Disordered" evidence="8">
    <location>
        <begin position="240"/>
        <end position="286"/>
    </location>
</feature>
<comment type="subcellular location">
    <subcellularLocation>
        <location evidence="1">Cytoplasm</location>
    </subcellularLocation>
</comment>
<protein>
    <recommendedName>
        <fullName evidence="9">MYND-type domain-containing protein</fullName>
    </recommendedName>
</protein>
<feature type="compositionally biased region" description="Basic residues" evidence="8">
    <location>
        <begin position="311"/>
        <end position="323"/>
    </location>
</feature>
<evidence type="ECO:0000313" key="10">
    <source>
        <dbReference type="EMBL" id="KAJ3489295.1"/>
    </source>
</evidence>
<evidence type="ECO:0000256" key="4">
    <source>
        <dbReference type="ARBA" id="ARBA00022723"/>
    </source>
</evidence>
<feature type="region of interest" description="Disordered" evidence="8">
    <location>
        <begin position="306"/>
        <end position="410"/>
    </location>
</feature>
<feature type="compositionally biased region" description="Basic and acidic residues" evidence="8">
    <location>
        <begin position="961"/>
        <end position="971"/>
    </location>
</feature>
<evidence type="ECO:0000313" key="11">
    <source>
        <dbReference type="Proteomes" id="UP001212997"/>
    </source>
</evidence>
<keyword evidence="11" id="KW-1185">Reference proteome</keyword>
<feature type="compositionally biased region" description="Low complexity" evidence="8">
    <location>
        <begin position="616"/>
        <end position="638"/>
    </location>
</feature>
<feature type="domain" description="MYND-type" evidence="9">
    <location>
        <begin position="739"/>
        <end position="781"/>
    </location>
</feature>
<keyword evidence="6" id="KW-0862">Zinc</keyword>
<feature type="compositionally biased region" description="Basic and acidic residues" evidence="8">
    <location>
        <begin position="829"/>
        <end position="847"/>
    </location>
</feature>
<feature type="region of interest" description="Disordered" evidence="8">
    <location>
        <begin position="166"/>
        <end position="195"/>
    </location>
</feature>
<dbReference type="GO" id="GO:1990304">
    <property type="term" value="C:MUB1-RAD6-UBR2 ubiquitin ligase complex"/>
    <property type="evidence" value="ECO:0007669"/>
    <property type="project" value="TreeGrafter"/>
</dbReference>
<dbReference type="EMBL" id="JANAWD010000048">
    <property type="protein sequence ID" value="KAJ3489295.1"/>
    <property type="molecule type" value="Genomic_DNA"/>
</dbReference>
<dbReference type="Pfam" id="PF01753">
    <property type="entry name" value="zf-MYND"/>
    <property type="match status" value="1"/>
</dbReference>
<evidence type="ECO:0000256" key="7">
    <source>
        <dbReference type="PROSITE-ProRule" id="PRU00134"/>
    </source>
</evidence>
<dbReference type="AlphaFoldDB" id="A0AAD5YM33"/>
<feature type="compositionally biased region" description="Acidic residues" evidence="8">
    <location>
        <begin position="352"/>
        <end position="362"/>
    </location>
</feature>
<dbReference type="GO" id="GO:0006511">
    <property type="term" value="P:ubiquitin-dependent protein catabolic process"/>
    <property type="evidence" value="ECO:0007669"/>
    <property type="project" value="TreeGrafter"/>
</dbReference>
<feature type="compositionally biased region" description="Low complexity" evidence="8">
    <location>
        <begin position="334"/>
        <end position="346"/>
    </location>
</feature>
<dbReference type="SUPFAM" id="SSF144232">
    <property type="entry name" value="HIT/MYND zinc finger-like"/>
    <property type="match status" value="1"/>
</dbReference>
<accession>A0AAD5YM33</accession>
<proteinExistence type="inferred from homology"/>
<feature type="compositionally biased region" description="Polar residues" evidence="8">
    <location>
        <begin position="265"/>
        <end position="282"/>
    </location>
</feature>
<organism evidence="10 11">
    <name type="scientific">Meripilus lineatus</name>
    <dbReference type="NCBI Taxonomy" id="2056292"/>
    <lineage>
        <taxon>Eukaryota</taxon>
        <taxon>Fungi</taxon>
        <taxon>Dikarya</taxon>
        <taxon>Basidiomycota</taxon>
        <taxon>Agaricomycotina</taxon>
        <taxon>Agaricomycetes</taxon>
        <taxon>Polyporales</taxon>
        <taxon>Meripilaceae</taxon>
        <taxon>Meripilus</taxon>
    </lineage>
</organism>
<comment type="similarity">
    <text evidence="2">Belongs to the MUB1/samB family.</text>
</comment>
<evidence type="ECO:0000256" key="2">
    <source>
        <dbReference type="ARBA" id="ARBA00010655"/>
    </source>
</evidence>
<evidence type="ECO:0000259" key="9">
    <source>
        <dbReference type="PROSITE" id="PS50865"/>
    </source>
</evidence>
<dbReference type="PANTHER" id="PTHR47442">
    <property type="entry name" value="MYND-TYPE ZINC FINGER PROTEIN MUB1"/>
    <property type="match status" value="1"/>
</dbReference>
<dbReference type="Proteomes" id="UP001212997">
    <property type="component" value="Unassembled WGS sequence"/>
</dbReference>
<evidence type="ECO:0000256" key="5">
    <source>
        <dbReference type="ARBA" id="ARBA00022771"/>
    </source>
</evidence>
<keyword evidence="4" id="KW-0479">Metal-binding</keyword>
<feature type="region of interest" description="Disordered" evidence="8">
    <location>
        <begin position="598"/>
        <end position="680"/>
    </location>
</feature>
<dbReference type="GO" id="GO:0007163">
    <property type="term" value="P:establishment or maintenance of cell polarity"/>
    <property type="evidence" value="ECO:0007669"/>
    <property type="project" value="TreeGrafter"/>
</dbReference>
<feature type="compositionally biased region" description="Low complexity" evidence="8">
    <location>
        <begin position="807"/>
        <end position="828"/>
    </location>
</feature>
<feature type="region of interest" description="Disordered" evidence="8">
    <location>
        <begin position="807"/>
        <end position="847"/>
    </location>
</feature>
<dbReference type="InterPro" id="IPR002893">
    <property type="entry name" value="Znf_MYND"/>
</dbReference>
<reference evidence="10" key="1">
    <citation type="submission" date="2022-07" db="EMBL/GenBank/DDBJ databases">
        <title>Genome Sequence of Physisporinus lineatus.</title>
        <authorList>
            <person name="Buettner E."/>
        </authorList>
    </citation>
    <scope>NUCLEOTIDE SEQUENCE</scope>
    <source>
        <strain evidence="10">VT162</strain>
    </source>
</reference>
<dbReference type="PANTHER" id="PTHR47442:SF1">
    <property type="entry name" value="MYND-TYPE ZINC FINGER PROTEIN MUB1"/>
    <property type="match status" value="1"/>
</dbReference>
<gene>
    <name evidence="10" type="ORF">NLI96_g2227</name>
</gene>
<sequence>MRESNFAFPAQNRACVCITSQLYDRRALDTNSPLPLFNSLTHLTYLTSTSPRIREIMTMDGGLERLVRILHDFCICPPPPENPTLLYGLSAPSSQPTKLVPTLNPKSFDKHAAYRFSLAFQCVVNIGVRGSEPIRSRVVQAGTLDVVGCILEAWLANKGFAVGPSVSASGMPRETREQRLARRAAQSEARQREHAAQQAAQLARALQERIRADRAAAINQEVRIPFVLYWYSRADAPLTSNQDERMESEVTGLAPPNGARDGDTSAETSSNATPLGSNTPTGTVVVPARDRSGTVIARPVWDQVQAPAGPSHHRRVHHHHRNIPSRLNVPPPNSDGGPSTSTSTDTSRPETETEDDGDVDMEDSIRESDAPSVSGASTPERRNPSPEATGTIRAAPTHSRRAVGIVSDTGGDTGPVGALDMISDARVIINDQAVGVQGVGGVEDGIVSLETNDDFAMGAPPGAPGAIDGPPAITDPHAPAGERTPRAGPVGLPTVIPAIPPVPTPPFRVIDQNGQVIVPTPFNHGPPRPGARGLTAAVAGAVTGTNGRHHHHHHNHDAESGPYRDEDVLLSLQLLAYLSKYPHVRQAFYKSRTTFHPASANQQPSEVKYAGPSRVASTSTASTSTATPSNATTTQPATKETNNPFLKAFATATGRGKEKEKATSIPSASNTTATGNTPTRMTNVFSLVERFTFRPSSSELDSPNPPPTLPPDIQYWAGVIMRNACRKDDSRGGIRQCANMMCGKWETFPREFAKCRRCRKAKYCGKECQSTAWSEGHRFWCSAKDPDEDGDHHNGDGTRARANTLNASTSTANASTNTVTPATAANGTARRERRAERERRDGEERERRVAIPLNPPNAWPQGNPALQRDMAQHLAQFAQPPERTVVDVRPNPPPTGTGTATQATVVAGPPPPQGISWQWSASILNMRRPRYEPMPVVPPGLPAPIPPRHTIMRLQGPEDLGQDRTQQRAERVPAFGGRFQTQREDETEEDNNMVLG</sequence>
<keyword evidence="5 7" id="KW-0863">Zinc-finger</keyword>
<evidence type="ECO:0000256" key="1">
    <source>
        <dbReference type="ARBA" id="ARBA00004496"/>
    </source>
</evidence>
<feature type="region of interest" description="Disordered" evidence="8">
    <location>
        <begin position="956"/>
        <end position="996"/>
    </location>
</feature>